<dbReference type="InterPro" id="IPR036291">
    <property type="entry name" value="NAD(P)-bd_dom_sf"/>
</dbReference>
<reference evidence="2 3" key="1">
    <citation type="submission" date="2019-03" db="EMBL/GenBank/DDBJ databases">
        <title>Sapientia aquatica gen. nov., sp. nov., isolated from a crater lake.</title>
        <authorList>
            <person name="Felfoldi T."/>
            <person name="Szabo A."/>
            <person name="Toth E."/>
            <person name="Schumann P."/>
            <person name="Keki Z."/>
            <person name="Marialigeti K."/>
            <person name="Mathe I."/>
        </authorList>
    </citation>
    <scope>NUCLEOTIDE SEQUENCE [LARGE SCALE GENOMIC DNA]</scope>
    <source>
        <strain evidence="2 3">SA-152</strain>
    </source>
</reference>
<dbReference type="GO" id="GO:0044877">
    <property type="term" value="F:protein-containing complex binding"/>
    <property type="evidence" value="ECO:0007669"/>
    <property type="project" value="TreeGrafter"/>
</dbReference>
<sequence length="297" mass="33315">MSEIEDHRSQVVGLLGATSFVGTYLLPELEQANRSIVAFSRRNSVRPAGSVKWQTIGDGVAQPDNFEVWIPFWICLAPIAVLPEYFPMLEAYGARRVVALSSTSCFTKENSSDPKERDLAKSLVESEARLQAWAETRGIEWVVLRPTLIYGFGLDKNISEIARFIRRFGFFPLLGDASGLRQPIHAQDVAGACFAALRSSSVANRGYNISGAEVLTYRDMVKRIFAVLGRSPRLISIPLWMFNLGVKLVRVLPHYRKWSGAMAERMNANMVFDHDDAKQNFGFAPRRFELTAIDLPK</sequence>
<dbReference type="Proteomes" id="UP000294829">
    <property type="component" value="Unassembled WGS sequence"/>
</dbReference>
<organism evidence="2 3">
    <name type="scientific">Sapientia aquatica</name>
    <dbReference type="NCBI Taxonomy" id="1549640"/>
    <lineage>
        <taxon>Bacteria</taxon>
        <taxon>Pseudomonadati</taxon>
        <taxon>Pseudomonadota</taxon>
        <taxon>Betaproteobacteria</taxon>
        <taxon>Burkholderiales</taxon>
        <taxon>Oxalobacteraceae</taxon>
        <taxon>Sapientia</taxon>
    </lineage>
</organism>
<dbReference type="Gene3D" id="3.40.50.720">
    <property type="entry name" value="NAD(P)-binding Rossmann-like Domain"/>
    <property type="match status" value="1"/>
</dbReference>
<gene>
    <name evidence="2" type="ORF">E2I14_08610</name>
</gene>
<dbReference type="AlphaFoldDB" id="A0A4R5W3B5"/>
<protein>
    <submittedName>
        <fullName evidence="2">NAD(P)-dependent oxidoreductase</fullName>
    </submittedName>
</protein>
<dbReference type="PANTHER" id="PTHR12126:SF11">
    <property type="entry name" value="NADH DEHYDROGENASE [UBIQUINONE] 1 ALPHA SUBCOMPLEX SUBUNIT 9, MITOCHONDRIAL"/>
    <property type="match status" value="1"/>
</dbReference>
<feature type="domain" description="NAD-dependent epimerase/dehydratase" evidence="1">
    <location>
        <begin position="89"/>
        <end position="209"/>
    </location>
</feature>
<comment type="caution">
    <text evidence="2">The sequence shown here is derived from an EMBL/GenBank/DDBJ whole genome shotgun (WGS) entry which is preliminary data.</text>
</comment>
<keyword evidence="3" id="KW-1185">Reference proteome</keyword>
<evidence type="ECO:0000313" key="3">
    <source>
        <dbReference type="Proteomes" id="UP000294829"/>
    </source>
</evidence>
<name>A0A4R5W3B5_9BURK</name>
<dbReference type="InterPro" id="IPR001509">
    <property type="entry name" value="Epimerase_deHydtase"/>
</dbReference>
<dbReference type="SUPFAM" id="SSF51735">
    <property type="entry name" value="NAD(P)-binding Rossmann-fold domains"/>
    <property type="match status" value="1"/>
</dbReference>
<dbReference type="PANTHER" id="PTHR12126">
    <property type="entry name" value="NADH-UBIQUINONE OXIDOREDUCTASE 39 KDA SUBUNIT-RELATED"/>
    <property type="match status" value="1"/>
</dbReference>
<dbReference type="Pfam" id="PF01370">
    <property type="entry name" value="Epimerase"/>
    <property type="match status" value="1"/>
</dbReference>
<evidence type="ECO:0000259" key="1">
    <source>
        <dbReference type="Pfam" id="PF01370"/>
    </source>
</evidence>
<dbReference type="InterPro" id="IPR051207">
    <property type="entry name" value="ComplexI_NDUFA9_subunit"/>
</dbReference>
<dbReference type="OrthoDB" id="5565437at2"/>
<accession>A0A4R5W3B5</accession>
<evidence type="ECO:0000313" key="2">
    <source>
        <dbReference type="EMBL" id="TDK66517.1"/>
    </source>
</evidence>
<proteinExistence type="predicted"/>
<dbReference type="EMBL" id="SMYL01000003">
    <property type="protein sequence ID" value="TDK66517.1"/>
    <property type="molecule type" value="Genomic_DNA"/>
</dbReference>
<dbReference type="RefSeq" id="WP_133327479.1">
    <property type="nucleotide sequence ID" value="NZ_SMYL01000003.1"/>
</dbReference>